<dbReference type="Proteomes" id="UP000189810">
    <property type="component" value="Chromosome I"/>
</dbReference>
<gene>
    <name evidence="1" type="ORF">SAMN05444391_0351</name>
</gene>
<organism evidence="1 2">
    <name type="scientific">Thermocrinis minervae</name>
    <dbReference type="NCBI Taxonomy" id="381751"/>
    <lineage>
        <taxon>Bacteria</taxon>
        <taxon>Pseudomonadati</taxon>
        <taxon>Aquificota</taxon>
        <taxon>Aquificia</taxon>
        <taxon>Aquificales</taxon>
        <taxon>Aquificaceae</taxon>
        <taxon>Thermocrinis</taxon>
    </lineage>
</organism>
<protein>
    <submittedName>
        <fullName evidence="1">Uncharacterized protein</fullName>
    </submittedName>
</protein>
<dbReference type="AlphaFoldDB" id="A0A1M6QR22"/>
<keyword evidence="2" id="KW-1185">Reference proteome</keyword>
<name>A0A1M6QR22_9AQUI</name>
<reference evidence="1 2" key="1">
    <citation type="submission" date="2016-11" db="EMBL/GenBank/DDBJ databases">
        <authorList>
            <person name="Jaros S."/>
            <person name="Januszkiewicz K."/>
            <person name="Wedrychowicz H."/>
        </authorList>
    </citation>
    <scope>NUCLEOTIDE SEQUENCE [LARGE SCALE GENOMIC DNA]</scope>
    <source>
        <strain evidence="1 2">DSM 19557</strain>
    </source>
</reference>
<sequence length="74" mass="8377">MKNTLFGKISGRCFFGVKKGELFGFMPMGDALMCKSFNIVNNHDPLPLFPISVGWRYEEWGGTYWKVLINNIGG</sequence>
<evidence type="ECO:0000313" key="2">
    <source>
        <dbReference type="Proteomes" id="UP000189810"/>
    </source>
</evidence>
<accession>A0A1M6QR22</accession>
<dbReference type="EMBL" id="LT670846">
    <property type="protein sequence ID" value="SHK22625.1"/>
    <property type="molecule type" value="Genomic_DNA"/>
</dbReference>
<dbReference type="RefSeq" id="WP_172838413.1">
    <property type="nucleotide sequence ID" value="NZ_LT670846.1"/>
</dbReference>
<evidence type="ECO:0000313" key="1">
    <source>
        <dbReference type="EMBL" id="SHK22625.1"/>
    </source>
</evidence>
<proteinExistence type="predicted"/>
<dbReference type="STRING" id="381751.SAMN05444391_0351"/>